<dbReference type="OrthoDB" id="5590282at2759"/>
<dbReference type="FunFam" id="1.10.472.10:FF:000001">
    <property type="entry name" value="G2/mitotic-specific cyclin"/>
    <property type="match status" value="1"/>
</dbReference>
<dbReference type="Proteomes" id="UP000717585">
    <property type="component" value="Unassembled WGS sequence"/>
</dbReference>
<dbReference type="GO" id="GO:0016538">
    <property type="term" value="F:cyclin-dependent protein serine/threonine kinase regulator activity"/>
    <property type="evidence" value="ECO:0007669"/>
    <property type="project" value="InterPro"/>
</dbReference>
<dbReference type="InterPro" id="IPR036915">
    <property type="entry name" value="Cyclin-like_sf"/>
</dbReference>
<dbReference type="GO" id="GO:0044772">
    <property type="term" value="P:mitotic cell cycle phase transition"/>
    <property type="evidence" value="ECO:0007669"/>
    <property type="project" value="InterPro"/>
</dbReference>
<evidence type="ECO:0000256" key="2">
    <source>
        <dbReference type="ARBA" id="ARBA00023127"/>
    </source>
</evidence>
<protein>
    <submittedName>
        <fullName evidence="8">Cyclin A</fullName>
    </submittedName>
</protein>
<comment type="caution">
    <text evidence="8">The sequence shown here is derived from an EMBL/GenBank/DDBJ whole genome shotgun (WGS) entry which is preliminary data.</text>
</comment>
<sequence length="350" mass="39107">MYQQSLASHFVRQKTHVQDQSKKASSSARTAPTLTGTDASQSVQVSPLASQAQQLDRIFPSQAFGEMLVSGPGFDAAVRDVDSCETDRRFCPEYVKRIMDYLHRLEVTTQPTANYIAKQPQLQPQMISIVADWLLEVATECTMQTETYFLGMNILHRYLAVKQIARSRVQLVGTTALWIAAKYEECTPPPVDDFAYMTEDTYTCDQIRAMEREILNTLDFTLTVATARTFLKRYCYAAGCSNKTALTSGFLIELAQRDVGMLKYSNSLIAAAAVALARHATGCGFWDGTLAQITGHGMRELVAPVREMEKAWAEVRSTEKSAAYSKYSRMRLHRVSLGVPPSLDFLDAYK</sequence>
<accession>A0A8J6DY27</accession>
<feature type="region of interest" description="Disordered" evidence="5">
    <location>
        <begin position="1"/>
        <end position="43"/>
    </location>
</feature>
<dbReference type="PANTHER" id="PTHR10177">
    <property type="entry name" value="CYCLINS"/>
    <property type="match status" value="1"/>
</dbReference>
<dbReference type="Pfam" id="PF00134">
    <property type="entry name" value="Cyclin_N"/>
    <property type="match status" value="1"/>
</dbReference>
<keyword evidence="3" id="KW-0131">Cell cycle</keyword>
<gene>
    <name evidence="8" type="ORF">J8273_6179</name>
</gene>
<dbReference type="GO" id="GO:0051301">
    <property type="term" value="P:cell division"/>
    <property type="evidence" value="ECO:0007669"/>
    <property type="project" value="UniProtKB-KW"/>
</dbReference>
<keyword evidence="2 4" id="KW-0195">Cyclin</keyword>
<evidence type="ECO:0000313" key="9">
    <source>
        <dbReference type="Proteomes" id="UP000717585"/>
    </source>
</evidence>
<name>A0A8J6DY27_9EUKA</name>
<dbReference type="EMBL" id="JAHDYR010000053">
    <property type="protein sequence ID" value="KAG9391419.1"/>
    <property type="molecule type" value="Genomic_DNA"/>
</dbReference>
<evidence type="ECO:0000256" key="1">
    <source>
        <dbReference type="ARBA" id="ARBA00022618"/>
    </source>
</evidence>
<feature type="domain" description="Cyclin-like" evidence="6">
    <location>
        <begin position="229"/>
        <end position="314"/>
    </location>
</feature>
<dbReference type="SMART" id="SM00385">
    <property type="entry name" value="CYCLIN"/>
    <property type="match status" value="2"/>
</dbReference>
<dbReference type="InterPro" id="IPR004367">
    <property type="entry name" value="Cyclin_C-dom"/>
</dbReference>
<dbReference type="Pfam" id="PF02984">
    <property type="entry name" value="Cyclin_C"/>
    <property type="match status" value="1"/>
</dbReference>
<evidence type="ECO:0000259" key="6">
    <source>
        <dbReference type="SMART" id="SM00385"/>
    </source>
</evidence>
<dbReference type="InterPro" id="IPR046965">
    <property type="entry name" value="Cyclin_A/B-like"/>
</dbReference>
<feature type="compositionally biased region" description="Polar residues" evidence="5">
    <location>
        <begin position="23"/>
        <end position="43"/>
    </location>
</feature>
<evidence type="ECO:0000256" key="3">
    <source>
        <dbReference type="ARBA" id="ARBA00023306"/>
    </source>
</evidence>
<feature type="domain" description="Cyclin-like" evidence="6">
    <location>
        <begin position="132"/>
        <end position="216"/>
    </location>
</feature>
<dbReference type="InterPro" id="IPR006671">
    <property type="entry name" value="Cyclin_N"/>
</dbReference>
<dbReference type="SMART" id="SM01332">
    <property type="entry name" value="Cyclin_C"/>
    <property type="match status" value="1"/>
</dbReference>
<keyword evidence="9" id="KW-1185">Reference proteome</keyword>
<dbReference type="AlphaFoldDB" id="A0A8J6DY27"/>
<evidence type="ECO:0000259" key="7">
    <source>
        <dbReference type="SMART" id="SM01332"/>
    </source>
</evidence>
<evidence type="ECO:0000256" key="4">
    <source>
        <dbReference type="RuleBase" id="RU000383"/>
    </source>
</evidence>
<keyword evidence="1" id="KW-0132">Cell division</keyword>
<reference evidence="8" key="1">
    <citation type="submission" date="2021-05" db="EMBL/GenBank/DDBJ databases">
        <title>A free-living protist that lacks canonical eukaryotic 1 DNA replication and segregation systems.</title>
        <authorList>
            <person name="Salas-Leiva D.E."/>
            <person name="Tromer E.C."/>
            <person name="Curtis B.A."/>
            <person name="Jerlstrom-Hultqvist J."/>
            <person name="Kolisko M."/>
            <person name="Yi Z."/>
            <person name="Salas-Leiva J.S."/>
            <person name="Gallot-Lavallee L."/>
            <person name="Kops G.J.P.L."/>
            <person name="Archibald J.M."/>
            <person name="Simpson A.G.B."/>
            <person name="Roger A.J."/>
        </authorList>
    </citation>
    <scope>NUCLEOTIDE SEQUENCE</scope>
    <source>
        <strain evidence="8">BICM</strain>
    </source>
</reference>
<comment type="similarity">
    <text evidence="4">Belongs to the cyclin family.</text>
</comment>
<proteinExistence type="inferred from homology"/>
<dbReference type="Gene3D" id="1.10.472.10">
    <property type="entry name" value="Cyclin-like"/>
    <property type="match status" value="2"/>
</dbReference>
<evidence type="ECO:0000256" key="5">
    <source>
        <dbReference type="SAM" id="MobiDB-lite"/>
    </source>
</evidence>
<organism evidence="8 9">
    <name type="scientific">Carpediemonas membranifera</name>
    <dbReference type="NCBI Taxonomy" id="201153"/>
    <lineage>
        <taxon>Eukaryota</taxon>
        <taxon>Metamonada</taxon>
        <taxon>Carpediemonas-like organisms</taxon>
        <taxon>Carpediemonas</taxon>
    </lineage>
</organism>
<dbReference type="PIRSF" id="PIRSF001771">
    <property type="entry name" value="Cyclin_A_B_D_E"/>
    <property type="match status" value="1"/>
</dbReference>
<dbReference type="InterPro" id="IPR013763">
    <property type="entry name" value="Cyclin-like_dom"/>
</dbReference>
<dbReference type="InterPro" id="IPR039361">
    <property type="entry name" value="Cyclin"/>
</dbReference>
<feature type="domain" description="Cyclin C-terminal" evidence="7">
    <location>
        <begin position="225"/>
        <end position="341"/>
    </location>
</feature>
<dbReference type="SUPFAM" id="SSF47954">
    <property type="entry name" value="Cyclin-like"/>
    <property type="match status" value="2"/>
</dbReference>
<evidence type="ECO:0000313" key="8">
    <source>
        <dbReference type="EMBL" id="KAG9391419.1"/>
    </source>
</evidence>